<feature type="domain" description="PX" evidence="3">
    <location>
        <begin position="10"/>
        <end position="133"/>
    </location>
</feature>
<accession>A0A1S3IHY7</accession>
<evidence type="ECO:0000259" key="2">
    <source>
        <dbReference type="PROSITE" id="PS50011"/>
    </source>
</evidence>
<dbReference type="SUPFAM" id="SSF116846">
    <property type="entry name" value="MIT domain"/>
    <property type="match status" value="1"/>
</dbReference>
<feature type="region of interest" description="Disordered" evidence="1">
    <location>
        <begin position="361"/>
        <end position="381"/>
    </location>
</feature>
<keyword evidence="5" id="KW-0418">Kinase</keyword>
<dbReference type="PANTHER" id="PTHR15508:SF8">
    <property type="entry name" value="LD24550P"/>
    <property type="match status" value="1"/>
</dbReference>
<gene>
    <name evidence="5" type="primary">LOC106164214</name>
</gene>
<sequence>MSSKKKKKDPKNWVRSFTVTDPQLHEKGHTIYCVTSKVFPIDRPEVITEVVVWRRYNDFKKLYQSLLKLHKALHRRAEFPPFAKAKLFGRFEENVIEERRQCAENLLNFAGSQDHLFMSNLFQSFFEGGEKSKLNREVTALPDSPLKPTKTHPDEDNTLVQQQEDIDELSASTASSISSSLISSRELLGTLGGVWKFPAVDEDLNFNSDDNEDTDFTDDSALNTPLPDTDISFFDPLMNVPNSEDQQDHQGHSNAWLLSAMTACAELDSSQEHTQTTESPASNDVFDAQIPDNFGVVSSDTSGTEVPELVGAEADSVDGADLVLNRDSDSTLGQFDPLGSQSESRVECGKGDLELSFAQHPDVPDAQQSRAGQDKTSKSLSSEITSIANRIRSHTAESVTTMDLGGQQDYIYQAANQISLAQQCEANGNFEVAFGYYKNGVSVLLKGVQGDSNKSRREAVRRKTAQYLLKAEDLYNRQLADKKEDQKRWGSDSKISPTVEVDPSIAYLQCPISELQNYSVLGVIDKTMLVMDKQTDQTYVIKVLYKNTFPQLGVQNIIPTHCPYMVQFYKFYETSSAIYLLLQYASGGKLWSYISGYLHSHNRQGADVDKTGENTPNLRQSNAYTGQKLVETEGYDIVQRQEQNLSGVIGEPECSSSYIELFSDYAKSMKQDIDPSVKFSKDSPNRVTYHKPHDPDDREEKKKPNYLSLSSLDDQSEKEDSPARDDVFEQTPKEPHAFQDVLEQAQPSLEVFSINSIDSSDRIRLGSSMSDHIQGIMEVTENSPTHSSTYSIDDSDLENLKREFETDHEDMFSSGSTMKFEDSYSGSNASLLANLGTPEAGSSPKIGRQKNETGEMDSSQEHKDLVNSAKQLLESVEITLSETDKEVAHLMTQDQNPRNQHQTREQIPKVSTMANDPELIAGLTVDENGCCPDTEDKLQLTENGKNANVASNSNMPDACQLGAVRRTSVPSSKDTVFSIQTNRQTSIERSLETPSKPRQRMLSAVFSQLDLAAEERASKCRLPETCVRRWAAEIIVALDKLHGMGIICKDLNPANILLGERGHIMLSYFSQWNTVEKAPNFDAIDQLYSAPEIRQVMDPTKSADWWSVGALLFEMLTGQSLLSCHPSGINTHTALHFPCPLSNEAQSLLNELLRYNPSERLGSGINGIEEVKEHPFFSTVNWNELYY</sequence>
<dbReference type="SMART" id="SM00312">
    <property type="entry name" value="PX"/>
    <property type="match status" value="1"/>
</dbReference>
<dbReference type="Gene3D" id="1.10.510.10">
    <property type="entry name" value="Transferase(Phosphotransferase) domain 1"/>
    <property type="match status" value="2"/>
</dbReference>
<dbReference type="Pfam" id="PF00787">
    <property type="entry name" value="PX"/>
    <property type="match status" value="1"/>
</dbReference>
<organism evidence="4 5">
    <name type="scientific">Lingula anatina</name>
    <name type="common">Brachiopod</name>
    <name type="synonym">Lingula unguis</name>
    <dbReference type="NCBI Taxonomy" id="7574"/>
    <lineage>
        <taxon>Eukaryota</taxon>
        <taxon>Metazoa</taxon>
        <taxon>Spiralia</taxon>
        <taxon>Lophotrochozoa</taxon>
        <taxon>Brachiopoda</taxon>
        <taxon>Linguliformea</taxon>
        <taxon>Lingulata</taxon>
        <taxon>Lingulida</taxon>
        <taxon>Linguloidea</taxon>
        <taxon>Lingulidae</taxon>
        <taxon>Lingula</taxon>
    </lineage>
</organism>
<dbReference type="Pfam" id="PF00069">
    <property type="entry name" value="Pkinase"/>
    <property type="match status" value="1"/>
</dbReference>
<feature type="region of interest" description="Disordered" evidence="1">
    <location>
        <begin position="676"/>
        <end position="704"/>
    </location>
</feature>
<dbReference type="STRING" id="7574.A0A1S3IHY7"/>
<feature type="domain" description="Protein kinase" evidence="2">
    <location>
        <begin position="829"/>
        <end position="1177"/>
    </location>
</feature>
<dbReference type="InterPro" id="IPR036871">
    <property type="entry name" value="PX_dom_sf"/>
</dbReference>
<dbReference type="InterPro" id="IPR007330">
    <property type="entry name" value="MIT_dom"/>
</dbReference>
<evidence type="ECO:0000313" key="5">
    <source>
        <dbReference type="RefSeq" id="XP_013397496.1"/>
    </source>
</evidence>
<dbReference type="InterPro" id="IPR051866">
    <property type="entry name" value="Intracell_Sig-Traffick_Protein"/>
</dbReference>
<dbReference type="PROSITE" id="PS50195">
    <property type="entry name" value="PX"/>
    <property type="match status" value="1"/>
</dbReference>
<dbReference type="InParanoid" id="A0A1S3IHY7"/>
<feature type="region of interest" description="Disordered" evidence="1">
    <location>
        <begin position="835"/>
        <end position="861"/>
    </location>
</feature>
<feature type="compositionally biased region" description="Polar residues" evidence="1">
    <location>
        <begin position="272"/>
        <end position="282"/>
    </location>
</feature>
<keyword evidence="4" id="KW-1185">Reference proteome</keyword>
<reference evidence="5" key="1">
    <citation type="submission" date="2025-08" db="UniProtKB">
        <authorList>
            <consortium name="RefSeq"/>
        </authorList>
    </citation>
    <scope>IDENTIFICATION</scope>
    <source>
        <tissue evidence="5">Gonads</tissue>
    </source>
</reference>
<dbReference type="OMA" id="KALHRRD"/>
<dbReference type="GeneID" id="106164214"/>
<dbReference type="InterPro" id="IPR036181">
    <property type="entry name" value="MIT_dom_sf"/>
</dbReference>
<dbReference type="SUPFAM" id="SSF56112">
    <property type="entry name" value="Protein kinase-like (PK-like)"/>
    <property type="match status" value="1"/>
</dbReference>
<dbReference type="GO" id="GO:0004672">
    <property type="term" value="F:protein kinase activity"/>
    <property type="evidence" value="ECO:0007669"/>
    <property type="project" value="InterPro"/>
</dbReference>
<dbReference type="SMART" id="SM00220">
    <property type="entry name" value="S_TKc"/>
    <property type="match status" value="1"/>
</dbReference>
<evidence type="ECO:0000259" key="3">
    <source>
        <dbReference type="PROSITE" id="PS50195"/>
    </source>
</evidence>
<name>A0A1S3IHY7_LINAN</name>
<dbReference type="InterPro" id="IPR011009">
    <property type="entry name" value="Kinase-like_dom_sf"/>
</dbReference>
<dbReference type="SMART" id="SM00745">
    <property type="entry name" value="MIT"/>
    <property type="match status" value="1"/>
</dbReference>
<dbReference type="CDD" id="cd02677">
    <property type="entry name" value="MIT_SNX15"/>
    <property type="match status" value="1"/>
</dbReference>
<feature type="region of interest" description="Disordered" evidence="1">
    <location>
        <begin position="267"/>
        <end position="288"/>
    </location>
</feature>
<evidence type="ECO:0000313" key="4">
    <source>
        <dbReference type="Proteomes" id="UP000085678"/>
    </source>
</evidence>
<dbReference type="AlphaFoldDB" id="A0A1S3IHY7"/>
<dbReference type="Pfam" id="PF04212">
    <property type="entry name" value="MIT"/>
    <property type="match status" value="1"/>
</dbReference>
<dbReference type="Gene3D" id="3.30.1520.10">
    <property type="entry name" value="Phox-like domain"/>
    <property type="match status" value="1"/>
</dbReference>
<feature type="compositionally biased region" description="Basic and acidic residues" evidence="1">
    <location>
        <begin position="849"/>
        <end position="861"/>
    </location>
</feature>
<dbReference type="InterPro" id="IPR000719">
    <property type="entry name" value="Prot_kinase_dom"/>
</dbReference>
<dbReference type="Gene3D" id="1.20.58.80">
    <property type="entry name" value="Phosphotransferase system, lactose/cellobiose-type IIA subunit"/>
    <property type="match status" value="1"/>
</dbReference>
<dbReference type="PROSITE" id="PS50011">
    <property type="entry name" value="PROTEIN_KINASE_DOM"/>
    <property type="match status" value="1"/>
</dbReference>
<feature type="region of interest" description="Disordered" evidence="1">
    <location>
        <begin position="709"/>
        <end position="728"/>
    </location>
</feature>
<dbReference type="CDD" id="cd06881">
    <property type="entry name" value="PX_SNX15_like"/>
    <property type="match status" value="1"/>
</dbReference>
<dbReference type="FunCoup" id="A0A1S3IHY7">
    <property type="interactions" value="1589"/>
</dbReference>
<dbReference type="InterPro" id="IPR001683">
    <property type="entry name" value="PX_dom"/>
</dbReference>
<evidence type="ECO:0000256" key="1">
    <source>
        <dbReference type="SAM" id="MobiDB-lite"/>
    </source>
</evidence>
<protein>
    <submittedName>
        <fullName evidence="5">Ribosomal protein S6 kinase delta-1</fullName>
    </submittedName>
</protein>
<feature type="compositionally biased region" description="Basic and acidic residues" evidence="1">
    <location>
        <begin position="718"/>
        <end position="728"/>
    </location>
</feature>
<dbReference type="RefSeq" id="XP_013397496.1">
    <property type="nucleotide sequence ID" value="XM_013542042.1"/>
</dbReference>
<dbReference type="GO" id="GO:0005524">
    <property type="term" value="F:ATP binding"/>
    <property type="evidence" value="ECO:0007669"/>
    <property type="project" value="InterPro"/>
</dbReference>
<feature type="compositionally biased region" description="Basic and acidic residues" evidence="1">
    <location>
        <begin position="691"/>
        <end position="703"/>
    </location>
</feature>
<dbReference type="OrthoDB" id="1278353at2759"/>
<keyword evidence="5" id="KW-0808">Transferase</keyword>
<dbReference type="SUPFAM" id="SSF64268">
    <property type="entry name" value="PX domain"/>
    <property type="match status" value="1"/>
</dbReference>
<dbReference type="Proteomes" id="UP000085678">
    <property type="component" value="Unplaced"/>
</dbReference>
<proteinExistence type="predicted"/>
<dbReference type="GO" id="GO:0035091">
    <property type="term" value="F:phosphatidylinositol binding"/>
    <property type="evidence" value="ECO:0007669"/>
    <property type="project" value="InterPro"/>
</dbReference>
<dbReference type="PANTHER" id="PTHR15508">
    <property type="entry name" value="RIBOSOMAL PROTEIN S6 KINASE"/>
    <property type="match status" value="1"/>
</dbReference>
<dbReference type="KEGG" id="lak:106164214"/>